<dbReference type="Proteomes" id="UP000236654">
    <property type="component" value="Unassembled WGS sequence"/>
</dbReference>
<keyword evidence="2" id="KW-1185">Reference proteome</keyword>
<gene>
    <name evidence="1" type="ORF">CW751_13025</name>
</gene>
<comment type="caution">
    <text evidence="1">The sequence shown here is derived from an EMBL/GenBank/DDBJ whole genome shotgun (WGS) entry which is preliminary data.</text>
</comment>
<evidence type="ECO:0000313" key="1">
    <source>
        <dbReference type="EMBL" id="PKR79871.1"/>
    </source>
</evidence>
<reference evidence="1 2" key="1">
    <citation type="submission" date="2017-12" db="EMBL/GenBank/DDBJ databases">
        <title>The draft genome sequence of Brumimicrobium saltpan LHR20.</title>
        <authorList>
            <person name="Do Z.-J."/>
            <person name="Luo H.-R."/>
        </authorList>
    </citation>
    <scope>NUCLEOTIDE SEQUENCE [LARGE SCALE GENOMIC DNA]</scope>
    <source>
        <strain evidence="1 2">LHR20</strain>
    </source>
</reference>
<accession>A0A2I0QZU4</accession>
<dbReference type="AlphaFoldDB" id="A0A2I0QZU4"/>
<protein>
    <submittedName>
        <fullName evidence="1">Uncharacterized protein</fullName>
    </submittedName>
</protein>
<dbReference type="RefSeq" id="WP_101335467.1">
    <property type="nucleotide sequence ID" value="NZ_PJNI01000017.1"/>
</dbReference>
<name>A0A2I0QZU4_9FLAO</name>
<dbReference type="OrthoDB" id="1467569at2"/>
<organism evidence="1 2">
    <name type="scientific">Brumimicrobium salinarum</name>
    <dbReference type="NCBI Taxonomy" id="2058658"/>
    <lineage>
        <taxon>Bacteria</taxon>
        <taxon>Pseudomonadati</taxon>
        <taxon>Bacteroidota</taxon>
        <taxon>Flavobacteriia</taxon>
        <taxon>Flavobacteriales</taxon>
        <taxon>Crocinitomicaceae</taxon>
        <taxon>Brumimicrobium</taxon>
    </lineage>
</organism>
<evidence type="ECO:0000313" key="2">
    <source>
        <dbReference type="Proteomes" id="UP000236654"/>
    </source>
</evidence>
<proteinExistence type="predicted"/>
<sequence>MKKLLSILSIVFFTLSSYGQTAKVEGTAEELKKGLAENTLVFIMPADVSKDIVEKSAQYYTDYFSVDFDESSQKAKLTFIEGQENNRRVITRFLLSSKVRTIRFEEKEYTIMEFYANFLEK</sequence>
<dbReference type="EMBL" id="PJNI01000017">
    <property type="protein sequence ID" value="PKR79871.1"/>
    <property type="molecule type" value="Genomic_DNA"/>
</dbReference>